<dbReference type="EMBL" id="CP001998">
    <property type="protein sequence ID" value="ADE55908.1"/>
    <property type="molecule type" value="Genomic_DNA"/>
</dbReference>
<keyword evidence="2" id="KW-1185">Reference proteome</keyword>
<accession>D5ER64</accession>
<reference evidence="1 2" key="1">
    <citation type="journal article" date="2010" name="Stand. Genomic Sci.">
        <title>Complete genome sequence of Coraliomargarita akajimensis type strain (04OKA010-24).</title>
        <authorList>
            <person name="Mavromatis K."/>
            <person name="Abt B."/>
            <person name="Brambilla E."/>
            <person name="Lapidus A."/>
            <person name="Copeland A."/>
            <person name="Deshpande S."/>
            <person name="Nolan M."/>
            <person name="Lucas S."/>
            <person name="Tice H."/>
            <person name="Cheng J.F."/>
            <person name="Han C."/>
            <person name="Detter J.C."/>
            <person name="Woyke T."/>
            <person name="Goodwin L."/>
            <person name="Pitluck S."/>
            <person name="Held B."/>
            <person name="Brettin T."/>
            <person name="Tapia R."/>
            <person name="Ivanova N."/>
            <person name="Mikhailova N."/>
            <person name="Pati A."/>
            <person name="Liolios K."/>
            <person name="Chen A."/>
            <person name="Palaniappan K."/>
            <person name="Land M."/>
            <person name="Hauser L."/>
            <person name="Chang Y.J."/>
            <person name="Jeffries C.D."/>
            <person name="Rohde M."/>
            <person name="Goker M."/>
            <person name="Bristow J."/>
            <person name="Eisen J.A."/>
            <person name="Markowitz V."/>
            <person name="Hugenholtz P."/>
            <person name="Klenk H.P."/>
            <person name="Kyrpides N.C."/>
        </authorList>
    </citation>
    <scope>NUCLEOTIDE SEQUENCE [LARGE SCALE GENOMIC DNA]</scope>
    <source>
        <strain evidence="2">DSM 45221 / IAM 15411 / JCM 23193 / KCTC 12865</strain>
    </source>
</reference>
<evidence type="ECO:0000313" key="1">
    <source>
        <dbReference type="EMBL" id="ADE55908.1"/>
    </source>
</evidence>
<gene>
    <name evidence="1" type="ordered locus">Caka_2895</name>
</gene>
<organism evidence="1 2">
    <name type="scientific">Coraliomargarita akajimensis (strain DSM 45221 / IAM 15411 / JCM 23193 / KCTC 12865 / 04OKA010-24)</name>
    <dbReference type="NCBI Taxonomy" id="583355"/>
    <lineage>
        <taxon>Bacteria</taxon>
        <taxon>Pseudomonadati</taxon>
        <taxon>Verrucomicrobiota</taxon>
        <taxon>Opitutia</taxon>
        <taxon>Puniceicoccales</taxon>
        <taxon>Coraliomargaritaceae</taxon>
        <taxon>Coraliomargarita</taxon>
    </lineage>
</organism>
<evidence type="ECO:0000313" key="2">
    <source>
        <dbReference type="Proteomes" id="UP000000925"/>
    </source>
</evidence>
<dbReference type="Proteomes" id="UP000000925">
    <property type="component" value="Chromosome"/>
</dbReference>
<dbReference type="HOGENOM" id="CLU_2141658_0_0_0"/>
<dbReference type="KEGG" id="caa:Caka_2895"/>
<proteinExistence type="predicted"/>
<dbReference type="AlphaFoldDB" id="D5ER64"/>
<protein>
    <submittedName>
        <fullName evidence="1">Uncharacterized protein</fullName>
    </submittedName>
</protein>
<sequence>MVSPPEKYISFVPILEFNRTDIIEAIRVGIIEADLPDVVLTTFPFDAILESTWSHWKVLAEQWINDGYPLNDNLCQMFEENKNVIAFRKAREALLYRCNEKNHNQSGDDNSE</sequence>
<dbReference type="STRING" id="583355.Caka_2895"/>
<name>D5ER64_CORAD</name>